<accession>A0ABV7UQR0</accession>
<sequence>MTPRPMHLVQLFLPLHDNAGAAFPRQMFGAVRKELTEAFGGVTAYQRAPATGLWEDDDATVQRDELVLFEAMVEALDRDWWRRYAGELAARFRQEEILVRALPCERL</sequence>
<evidence type="ECO:0008006" key="3">
    <source>
        <dbReference type="Google" id="ProtNLM"/>
    </source>
</evidence>
<name>A0ABV7UQR0_9GAMM</name>
<gene>
    <name evidence="1" type="ORF">ACFOM9_04220</name>
</gene>
<dbReference type="EMBL" id="JBHRYF010000001">
    <property type="protein sequence ID" value="MFC3659286.1"/>
    <property type="molecule type" value="Genomic_DNA"/>
</dbReference>
<evidence type="ECO:0000313" key="1">
    <source>
        <dbReference type="EMBL" id="MFC3659286.1"/>
    </source>
</evidence>
<dbReference type="RefSeq" id="WP_386706463.1">
    <property type="nucleotide sequence ID" value="NZ_JBHRYF010000001.1"/>
</dbReference>
<keyword evidence="2" id="KW-1185">Reference proteome</keyword>
<protein>
    <recommendedName>
        <fullName evidence="3">DUF4936 family protein</fullName>
    </recommendedName>
</protein>
<proteinExistence type="predicted"/>
<evidence type="ECO:0000313" key="2">
    <source>
        <dbReference type="Proteomes" id="UP001595724"/>
    </source>
</evidence>
<dbReference type="Proteomes" id="UP001595724">
    <property type="component" value="Unassembled WGS sequence"/>
</dbReference>
<reference evidence="2" key="1">
    <citation type="journal article" date="2019" name="Int. J. Syst. Evol. Microbiol.">
        <title>The Global Catalogue of Microorganisms (GCM) 10K type strain sequencing project: providing services to taxonomists for standard genome sequencing and annotation.</title>
        <authorList>
            <consortium name="The Broad Institute Genomics Platform"/>
            <consortium name="The Broad Institute Genome Sequencing Center for Infectious Disease"/>
            <person name="Wu L."/>
            <person name="Ma J."/>
        </authorList>
    </citation>
    <scope>NUCLEOTIDE SEQUENCE [LARGE SCALE GENOMIC DNA]</scope>
    <source>
        <strain evidence="2">KCTC 42211</strain>
    </source>
</reference>
<organism evidence="1 2">
    <name type="scientific">Luteimonas notoginsengisoli</name>
    <dbReference type="NCBI Taxonomy" id="1578200"/>
    <lineage>
        <taxon>Bacteria</taxon>
        <taxon>Pseudomonadati</taxon>
        <taxon>Pseudomonadota</taxon>
        <taxon>Gammaproteobacteria</taxon>
        <taxon>Lysobacterales</taxon>
        <taxon>Lysobacteraceae</taxon>
        <taxon>Luteimonas</taxon>
    </lineage>
</organism>
<comment type="caution">
    <text evidence="1">The sequence shown here is derived from an EMBL/GenBank/DDBJ whole genome shotgun (WGS) entry which is preliminary data.</text>
</comment>